<evidence type="ECO:0000313" key="4">
    <source>
        <dbReference type="EnsemblPlants" id="OGLUM12G20790.3"/>
    </source>
</evidence>
<feature type="transmembrane region" description="Helical" evidence="2">
    <location>
        <begin position="161"/>
        <end position="181"/>
    </location>
</feature>
<dbReference type="FunFam" id="3.30.40.10:FF:000497">
    <property type="entry name" value="RING-H2 finger protein ATL73"/>
    <property type="match status" value="1"/>
</dbReference>
<keyword evidence="1" id="KW-0862">Zinc</keyword>
<dbReference type="CDD" id="cd16461">
    <property type="entry name" value="RING-H2_EL5-like"/>
    <property type="match status" value="1"/>
</dbReference>
<dbReference type="PROSITE" id="PS51257">
    <property type="entry name" value="PROKAR_LIPOPROTEIN"/>
    <property type="match status" value="1"/>
</dbReference>
<evidence type="ECO:0000256" key="1">
    <source>
        <dbReference type="PROSITE-ProRule" id="PRU00175"/>
    </source>
</evidence>
<reference evidence="4" key="1">
    <citation type="submission" date="2015-04" db="UniProtKB">
        <authorList>
            <consortium name="EnsemblPlants"/>
        </authorList>
    </citation>
    <scope>IDENTIFICATION</scope>
</reference>
<dbReference type="EnsemblPlants" id="OGLUM12G20790.3">
    <property type="protein sequence ID" value="OGLUM12G20790.3"/>
    <property type="gene ID" value="OGLUM12G20790"/>
</dbReference>
<feature type="transmembrane region" description="Helical" evidence="2">
    <location>
        <begin position="6"/>
        <end position="25"/>
    </location>
</feature>
<dbReference type="SMART" id="SM00184">
    <property type="entry name" value="RING"/>
    <property type="match status" value="2"/>
</dbReference>
<feature type="domain" description="RING-type" evidence="3">
    <location>
        <begin position="92"/>
        <end position="134"/>
    </location>
</feature>
<keyword evidence="1" id="KW-0479">Metal-binding</keyword>
<evidence type="ECO:0000313" key="5">
    <source>
        <dbReference type="Proteomes" id="UP000026961"/>
    </source>
</evidence>
<dbReference type="SUPFAM" id="SSF57850">
    <property type="entry name" value="RING/U-box"/>
    <property type="match status" value="2"/>
</dbReference>
<evidence type="ECO:0000256" key="2">
    <source>
        <dbReference type="SAM" id="Phobius"/>
    </source>
</evidence>
<dbReference type="InterPro" id="IPR001841">
    <property type="entry name" value="Znf_RING"/>
</dbReference>
<dbReference type="InterPro" id="IPR013083">
    <property type="entry name" value="Znf_RING/FYVE/PHD"/>
</dbReference>
<dbReference type="Pfam" id="PF13639">
    <property type="entry name" value="zf-RING_2"/>
    <property type="match status" value="2"/>
</dbReference>
<dbReference type="PROSITE" id="PS50089">
    <property type="entry name" value="ZF_RING_2"/>
    <property type="match status" value="2"/>
</dbReference>
<sequence>MAKDYVLIAASMAALVAISAVMLACSNRRRRRRRRSPSQRSIDDVELGRAAGLDEAVLAEYPTTVYSCSSSSAAAPEEAAAAAVDAGDGTGCAVCLAEYEDGDELRRLPGCGHAFHRRCVDEWLRRRPTCPVCRSSPPARGAAAAAAAAGARSLVAGEMEVMTIVFMVVSVGAIVAMAVMLHMCARSGVPAAAAVASTRRRRETAGGGAAAGGGGVVVVVEAAAGGLDEAAIKALPKVVYGTAAAAESSCAVCLGEYGGGDELRVLPWCAHSFHRHCVDPWLRLNPTCPVCRTSLADQPTQS</sequence>
<dbReference type="PANTHER" id="PTHR46719:SF26">
    <property type="entry name" value="RING-TYPE DOMAIN-CONTAINING PROTEIN"/>
    <property type="match status" value="1"/>
</dbReference>
<name>A0A0E0BVD4_9ORYZ</name>
<dbReference type="Proteomes" id="UP000026961">
    <property type="component" value="Chromosome 12"/>
</dbReference>
<dbReference type="Gene3D" id="3.30.40.10">
    <property type="entry name" value="Zinc/RING finger domain, C3HC4 (zinc finger)"/>
    <property type="match status" value="2"/>
</dbReference>
<dbReference type="AlphaFoldDB" id="A0A0E0BVD4"/>
<keyword evidence="1" id="KW-0863">Zinc-finger</keyword>
<evidence type="ECO:0000259" key="3">
    <source>
        <dbReference type="PROSITE" id="PS50089"/>
    </source>
</evidence>
<organism evidence="4">
    <name type="scientific">Oryza glumipatula</name>
    <dbReference type="NCBI Taxonomy" id="40148"/>
    <lineage>
        <taxon>Eukaryota</taxon>
        <taxon>Viridiplantae</taxon>
        <taxon>Streptophyta</taxon>
        <taxon>Embryophyta</taxon>
        <taxon>Tracheophyta</taxon>
        <taxon>Spermatophyta</taxon>
        <taxon>Magnoliopsida</taxon>
        <taxon>Liliopsida</taxon>
        <taxon>Poales</taxon>
        <taxon>Poaceae</taxon>
        <taxon>BOP clade</taxon>
        <taxon>Oryzoideae</taxon>
        <taxon>Oryzeae</taxon>
        <taxon>Oryzinae</taxon>
        <taxon>Oryza</taxon>
    </lineage>
</organism>
<keyword evidence="2" id="KW-1133">Transmembrane helix</keyword>
<dbReference type="HOGENOM" id="CLU_881046_0_0_1"/>
<proteinExistence type="predicted"/>
<dbReference type="InterPro" id="IPR045899">
    <property type="entry name" value="ATL71-like"/>
</dbReference>
<keyword evidence="2" id="KW-0812">Transmembrane</keyword>
<dbReference type="GO" id="GO:0008270">
    <property type="term" value="F:zinc ion binding"/>
    <property type="evidence" value="ECO:0007669"/>
    <property type="project" value="UniProtKB-KW"/>
</dbReference>
<dbReference type="CDD" id="cd16454">
    <property type="entry name" value="RING-H2_PA-TM-RING"/>
    <property type="match status" value="1"/>
</dbReference>
<protein>
    <recommendedName>
        <fullName evidence="3">RING-type domain-containing protein</fullName>
    </recommendedName>
</protein>
<keyword evidence="5" id="KW-1185">Reference proteome</keyword>
<keyword evidence="2" id="KW-0472">Membrane</keyword>
<accession>A0A0E0BVD4</accession>
<dbReference type="Gramene" id="OGLUM12G20790.3">
    <property type="protein sequence ID" value="OGLUM12G20790.3"/>
    <property type="gene ID" value="OGLUM12G20790"/>
</dbReference>
<dbReference type="PANTHER" id="PTHR46719">
    <property type="entry name" value="TRANSCRIPTION FACTOR C2H2 FAMILY-RELATED"/>
    <property type="match status" value="1"/>
</dbReference>
<feature type="domain" description="RING-type" evidence="3">
    <location>
        <begin position="250"/>
        <end position="292"/>
    </location>
</feature>
<reference evidence="4" key="2">
    <citation type="submission" date="2018-05" db="EMBL/GenBank/DDBJ databases">
        <title>OgluRS3 (Oryza glumaepatula Reference Sequence Version 3).</title>
        <authorList>
            <person name="Zhang J."/>
            <person name="Kudrna D."/>
            <person name="Lee S."/>
            <person name="Talag J."/>
            <person name="Welchert J."/>
            <person name="Wing R.A."/>
        </authorList>
    </citation>
    <scope>NUCLEOTIDE SEQUENCE [LARGE SCALE GENOMIC DNA]</scope>
</reference>